<name>A0A0C3QLI9_9AGAM</name>
<accession>A0A0C3QLI9</accession>
<protein>
    <submittedName>
        <fullName evidence="1">Uncharacterized protein</fullName>
    </submittedName>
</protein>
<organism evidence="1 2">
    <name type="scientific">Tulasnella calospora MUT 4182</name>
    <dbReference type="NCBI Taxonomy" id="1051891"/>
    <lineage>
        <taxon>Eukaryota</taxon>
        <taxon>Fungi</taxon>
        <taxon>Dikarya</taxon>
        <taxon>Basidiomycota</taxon>
        <taxon>Agaricomycotina</taxon>
        <taxon>Agaricomycetes</taxon>
        <taxon>Cantharellales</taxon>
        <taxon>Tulasnellaceae</taxon>
        <taxon>Tulasnella</taxon>
    </lineage>
</organism>
<dbReference type="Proteomes" id="UP000054248">
    <property type="component" value="Unassembled WGS sequence"/>
</dbReference>
<evidence type="ECO:0000313" key="2">
    <source>
        <dbReference type="Proteomes" id="UP000054248"/>
    </source>
</evidence>
<proteinExistence type="predicted"/>
<evidence type="ECO:0000313" key="1">
    <source>
        <dbReference type="EMBL" id="KIO33630.1"/>
    </source>
</evidence>
<reference evidence="1 2" key="1">
    <citation type="submission" date="2014-04" db="EMBL/GenBank/DDBJ databases">
        <authorList>
            <consortium name="DOE Joint Genome Institute"/>
            <person name="Kuo A."/>
            <person name="Girlanda M."/>
            <person name="Perotto S."/>
            <person name="Kohler A."/>
            <person name="Nagy L.G."/>
            <person name="Floudas D."/>
            <person name="Copeland A."/>
            <person name="Barry K.W."/>
            <person name="Cichocki N."/>
            <person name="Veneault-Fourrey C."/>
            <person name="LaButti K."/>
            <person name="Lindquist E.A."/>
            <person name="Lipzen A."/>
            <person name="Lundell T."/>
            <person name="Morin E."/>
            <person name="Murat C."/>
            <person name="Sun H."/>
            <person name="Tunlid A."/>
            <person name="Henrissat B."/>
            <person name="Grigoriev I.V."/>
            <person name="Hibbett D.S."/>
            <person name="Martin F."/>
            <person name="Nordberg H.P."/>
            <person name="Cantor M.N."/>
            <person name="Hua S.X."/>
        </authorList>
    </citation>
    <scope>NUCLEOTIDE SEQUENCE [LARGE SCALE GENOMIC DNA]</scope>
    <source>
        <strain evidence="1 2">MUT 4182</strain>
    </source>
</reference>
<dbReference type="AlphaFoldDB" id="A0A0C3QLI9"/>
<reference evidence="2" key="2">
    <citation type="submission" date="2015-01" db="EMBL/GenBank/DDBJ databases">
        <title>Evolutionary Origins and Diversification of the Mycorrhizal Mutualists.</title>
        <authorList>
            <consortium name="DOE Joint Genome Institute"/>
            <consortium name="Mycorrhizal Genomics Consortium"/>
            <person name="Kohler A."/>
            <person name="Kuo A."/>
            <person name="Nagy L.G."/>
            <person name="Floudas D."/>
            <person name="Copeland A."/>
            <person name="Barry K.W."/>
            <person name="Cichocki N."/>
            <person name="Veneault-Fourrey C."/>
            <person name="LaButti K."/>
            <person name="Lindquist E.A."/>
            <person name="Lipzen A."/>
            <person name="Lundell T."/>
            <person name="Morin E."/>
            <person name="Murat C."/>
            <person name="Riley R."/>
            <person name="Ohm R."/>
            <person name="Sun H."/>
            <person name="Tunlid A."/>
            <person name="Henrissat B."/>
            <person name="Grigoriev I.V."/>
            <person name="Hibbett D.S."/>
            <person name="Martin F."/>
        </authorList>
    </citation>
    <scope>NUCLEOTIDE SEQUENCE [LARGE SCALE GENOMIC DNA]</scope>
    <source>
        <strain evidence="2">MUT 4182</strain>
    </source>
</reference>
<dbReference type="EMBL" id="KN822947">
    <property type="protein sequence ID" value="KIO33630.1"/>
    <property type="molecule type" value="Genomic_DNA"/>
</dbReference>
<sequence>MRELRFAGRESTFGPWSLPKVLGLWSQRLPHLSSLAVPSDSWALDHLTKSQPEHGWAYPNLQRLRLLGGKWQSKLVELAKNRRDDPTVKTIETIGLEDIYVEPQDLNSLKELVGEVVVEMPRSREVMKLECLV</sequence>
<gene>
    <name evidence="1" type="ORF">M407DRAFT_186639</name>
</gene>
<dbReference type="HOGENOM" id="CLU_2028434_0_0_1"/>
<keyword evidence="2" id="KW-1185">Reference proteome</keyword>
<dbReference type="OrthoDB" id="3280850at2759"/>